<dbReference type="Pfam" id="PF06398">
    <property type="entry name" value="Pex24p"/>
    <property type="match status" value="1"/>
</dbReference>
<keyword evidence="3 5" id="KW-1133">Transmembrane helix</keyword>
<dbReference type="PANTHER" id="PTHR28304:SF1">
    <property type="entry name" value="PEROXISOMAL MEMBRANE PROTEIN PEX28"/>
    <property type="match status" value="1"/>
</dbReference>
<accession>A0A8H6EZE6</accession>
<evidence type="ECO:0000313" key="7">
    <source>
        <dbReference type="EMBL" id="KAF6016060.1"/>
    </source>
</evidence>
<feature type="transmembrane region" description="Helical" evidence="5">
    <location>
        <begin position="399"/>
        <end position="428"/>
    </location>
</feature>
<evidence type="ECO:0000256" key="4">
    <source>
        <dbReference type="ARBA" id="ARBA00023136"/>
    </source>
</evidence>
<proteinExistence type="predicted"/>
<dbReference type="Proteomes" id="UP000568158">
    <property type="component" value="Unassembled WGS sequence"/>
</dbReference>
<comment type="subcellular location">
    <subcellularLocation>
        <location evidence="1">Membrane</location>
        <topology evidence="1">Multi-pass membrane protein</topology>
    </subcellularLocation>
</comment>
<keyword evidence="2 5" id="KW-0812">Transmembrane</keyword>
<evidence type="ECO:0000256" key="1">
    <source>
        <dbReference type="ARBA" id="ARBA00004141"/>
    </source>
</evidence>
<gene>
    <name evidence="7" type="ORF">HII12_000333</name>
</gene>
<dbReference type="InterPro" id="IPR010482">
    <property type="entry name" value="TECPR1-like_DysF"/>
</dbReference>
<keyword evidence="4 5" id="KW-0472">Membrane</keyword>
<feature type="domain" description="TECPR1-like DysF" evidence="6">
    <location>
        <begin position="139"/>
        <end position="588"/>
    </location>
</feature>
<feature type="transmembrane region" description="Helical" evidence="5">
    <location>
        <begin position="191"/>
        <end position="211"/>
    </location>
</feature>
<sequence>MSSAKKDQSQNICNMEDLTGSVKDAASSVTKKLASKAIDHIRGFSDEYLEDQMSKGKTVEGSKRMTLMALLSSVAQLGMETINDGDGNNGNSPYSNEKQDHFTDKLINKLVSKLSKSKDKQELRQKLADVRRSQKPRLSLVKTTENFKNLSYRVSYVIDLQRQIVSIIKWDQKWRTMTYMFLYTWACIHPYLLLVYPIVFFYGTVMIPGYLDRHFSSKPEMLPEKPREPDSAFDFLKVTNDESAAAIENERAASVREEMFERKLIEHGYYGGSDITSPLSSAVTSENEDSSVHQEGEFYSVVADSTANNVFLVSGGAKGAKSVENTEKSTDEVDMVPNSASGEKTGRFIKNLSLLINMRDLQNLTSDMVRILDDCDLFVKDNCTFSDEETTTILFYRMLLLVVTICAFGAWVPWCAVFIFAGWGFVLWNHPARATFMEFVRDKSSKTSKDRSNGVSGKSSAGRKGLLDNIIVNEPAVQKEVTIFEIQKQDLADIKLYHPFIYSNSPFTVSSSSRVRRKRPVGCSDLNMVKPPSRKWKFSSGSQWKAEKETPLGWISQFGLESELSGNDEDDGWAYDYNGEYRRRRLVRSVCWNPA</sequence>
<protein>
    <recommendedName>
        <fullName evidence="6">TECPR1-like DysF domain-containing protein</fullName>
    </recommendedName>
</protein>
<dbReference type="PANTHER" id="PTHR28304">
    <property type="entry name" value="PEROXISOMAL MEMBRANE PROTEIN PEX29"/>
    <property type="match status" value="1"/>
</dbReference>
<comment type="caution">
    <text evidence="7">The sequence shown here is derived from an EMBL/GenBank/DDBJ whole genome shotgun (WGS) entry which is preliminary data.</text>
</comment>
<dbReference type="GO" id="GO:0005778">
    <property type="term" value="C:peroxisomal membrane"/>
    <property type="evidence" value="ECO:0007669"/>
    <property type="project" value="TreeGrafter"/>
</dbReference>
<dbReference type="EMBL" id="JABCYN010000004">
    <property type="protein sequence ID" value="KAF6016060.1"/>
    <property type="molecule type" value="Genomic_DNA"/>
</dbReference>
<dbReference type="AlphaFoldDB" id="A0A8H6EZE6"/>
<organism evidence="7 8">
    <name type="scientific">Dekkera bruxellensis</name>
    <name type="common">Brettanomyces custersii</name>
    <dbReference type="NCBI Taxonomy" id="5007"/>
    <lineage>
        <taxon>Eukaryota</taxon>
        <taxon>Fungi</taxon>
        <taxon>Dikarya</taxon>
        <taxon>Ascomycota</taxon>
        <taxon>Saccharomycotina</taxon>
        <taxon>Pichiomycetes</taxon>
        <taxon>Pichiales</taxon>
        <taxon>Pichiaceae</taxon>
        <taxon>Brettanomyces</taxon>
    </lineage>
</organism>
<evidence type="ECO:0000256" key="3">
    <source>
        <dbReference type="ARBA" id="ARBA00022989"/>
    </source>
</evidence>
<evidence type="ECO:0000313" key="8">
    <source>
        <dbReference type="Proteomes" id="UP000568158"/>
    </source>
</evidence>
<dbReference type="InterPro" id="IPR052816">
    <property type="entry name" value="Peroxisomal_Membrane_PEX28-32"/>
</dbReference>
<evidence type="ECO:0000256" key="5">
    <source>
        <dbReference type="SAM" id="Phobius"/>
    </source>
</evidence>
<name>A0A8H6EZE6_DEKBR</name>
<reference evidence="7 8" key="1">
    <citation type="journal article" date="2020" name="Appl. Microbiol. Biotechnol.">
        <title>Targeted gene deletion in Brettanomyces bruxellensis with an expression-free CRISPR-Cas9 system.</title>
        <authorList>
            <person name="Varela C."/>
            <person name="Bartel C."/>
            <person name="Onetto C."/>
            <person name="Borneman A."/>
        </authorList>
    </citation>
    <scope>NUCLEOTIDE SEQUENCE [LARGE SCALE GENOMIC DNA]</scope>
    <source>
        <strain evidence="7 8">AWRI1613</strain>
    </source>
</reference>
<evidence type="ECO:0000259" key="6">
    <source>
        <dbReference type="Pfam" id="PF06398"/>
    </source>
</evidence>
<dbReference type="GO" id="GO:0007031">
    <property type="term" value="P:peroxisome organization"/>
    <property type="evidence" value="ECO:0007669"/>
    <property type="project" value="UniProtKB-ARBA"/>
</dbReference>
<evidence type="ECO:0000256" key="2">
    <source>
        <dbReference type="ARBA" id="ARBA00022692"/>
    </source>
</evidence>